<evidence type="ECO:0000256" key="7">
    <source>
        <dbReference type="SAM" id="MobiDB-lite"/>
    </source>
</evidence>
<evidence type="ECO:0000256" key="6">
    <source>
        <dbReference type="ARBA" id="ARBA00044805"/>
    </source>
</evidence>
<evidence type="ECO:0000256" key="1">
    <source>
        <dbReference type="ARBA" id="ARBA00008384"/>
    </source>
</evidence>
<organism evidence="9 10">
    <name type="scientific">Dimargaris cristalligena</name>
    <dbReference type="NCBI Taxonomy" id="215637"/>
    <lineage>
        <taxon>Eukaryota</taxon>
        <taxon>Fungi</taxon>
        <taxon>Fungi incertae sedis</taxon>
        <taxon>Zoopagomycota</taxon>
        <taxon>Kickxellomycotina</taxon>
        <taxon>Dimargaritomycetes</taxon>
        <taxon>Dimargaritales</taxon>
        <taxon>Dimargaritaceae</taxon>
        <taxon>Dimargaris</taxon>
    </lineage>
</organism>
<dbReference type="Gene3D" id="1.25.10.10">
    <property type="entry name" value="Leucine-rich Repeat Variant"/>
    <property type="match status" value="1"/>
</dbReference>
<name>A0A4V1J4V2_9FUNG</name>
<comment type="function">
    <text evidence="4">May play a role in the regulation of cytokinesis.</text>
</comment>
<dbReference type="PANTHER" id="PTHR13255:SF0">
    <property type="entry name" value="ATAXIN-10"/>
    <property type="match status" value="1"/>
</dbReference>
<dbReference type="SUPFAM" id="SSF48371">
    <property type="entry name" value="ARM repeat"/>
    <property type="match status" value="1"/>
</dbReference>
<dbReference type="Proteomes" id="UP000268162">
    <property type="component" value="Unassembled WGS sequence"/>
</dbReference>
<keyword evidence="3" id="KW-0131">Cell cycle</keyword>
<dbReference type="InterPro" id="IPR011989">
    <property type="entry name" value="ARM-like"/>
</dbReference>
<comment type="similarity">
    <text evidence="1">Belongs to the ataxin-10 family.</text>
</comment>
<evidence type="ECO:0000256" key="5">
    <source>
        <dbReference type="ARBA" id="ARBA00044801"/>
    </source>
</evidence>
<dbReference type="InterPro" id="IPR051374">
    <property type="entry name" value="Ataxin-10/CTR86_families"/>
</dbReference>
<keyword evidence="2" id="KW-0132">Cell division</keyword>
<feature type="domain" description="Ataxin-10" evidence="8">
    <location>
        <begin position="422"/>
        <end position="519"/>
    </location>
</feature>
<dbReference type="InterPro" id="IPR019156">
    <property type="entry name" value="Ataxin-10_domain"/>
</dbReference>
<dbReference type="InterPro" id="IPR016024">
    <property type="entry name" value="ARM-type_fold"/>
</dbReference>
<evidence type="ECO:0000256" key="2">
    <source>
        <dbReference type="ARBA" id="ARBA00022618"/>
    </source>
</evidence>
<sequence length="524" mass="57382">MSPTNACSLLECPLADFRSECLRIRNQCAQGPEYQFHFATSAASEIKSRLDQLSHVRPLTDQNASAILMGLQTLSNMVTNNPETQLRLLPLWLESAEKSEDPSLRRYMLLGNPRIKEVSAILLISMVARNTQACQQLFTHPTGTDILRTLLDYSADHYTNDENLVFDITFSLIKEIATSGIALEVYYQLADLRLSDLPPALPLSTHNVTFLKLVDAAVYRETVGQEGANLSGDTASNSQPPSTPSATVAASTLLTSLTTFTVHEVTLWARVLLTPAESPTDGNDTLDGPQVPPTLATLGRQLLAALETPGSIDSAAPPSLPTVSDDSSPTASAHPAAQRPISLDWMVSFYTGLVLLLQALKHITQYCRDTGLAEDDQQRALLKRTTEMLALLDAKLPRISKIDQSPGQIMDVDHAAKQFAFIKRDLIAILGNLCHENTSLQNYARELGAVDLVLNHCNIDENNPYIKEYAILALKYLLQGNPANQDLIRSLQPQQTVPHADLESLGISTKLDSNQRVTCQVPKP</sequence>
<proteinExistence type="inferred from homology"/>
<reference evidence="10" key="1">
    <citation type="journal article" date="2018" name="Nat. Microbiol.">
        <title>Leveraging single-cell genomics to expand the fungal tree of life.</title>
        <authorList>
            <person name="Ahrendt S.R."/>
            <person name="Quandt C.A."/>
            <person name="Ciobanu D."/>
            <person name="Clum A."/>
            <person name="Salamov A."/>
            <person name="Andreopoulos B."/>
            <person name="Cheng J.F."/>
            <person name="Woyke T."/>
            <person name="Pelin A."/>
            <person name="Henrissat B."/>
            <person name="Reynolds N.K."/>
            <person name="Benny G.L."/>
            <person name="Smith M.E."/>
            <person name="James T.Y."/>
            <person name="Grigoriev I.V."/>
        </authorList>
    </citation>
    <scope>NUCLEOTIDE SEQUENCE [LARGE SCALE GENOMIC DNA]</scope>
    <source>
        <strain evidence="10">RSA 468</strain>
    </source>
</reference>
<dbReference type="Pfam" id="PF09759">
    <property type="entry name" value="Atx10homo_assoc"/>
    <property type="match status" value="1"/>
</dbReference>
<feature type="region of interest" description="Disordered" evidence="7">
    <location>
        <begin position="228"/>
        <end position="247"/>
    </location>
</feature>
<gene>
    <name evidence="9" type="ORF">BJ085DRAFT_39775</name>
</gene>
<evidence type="ECO:0000313" key="10">
    <source>
        <dbReference type="Proteomes" id="UP000268162"/>
    </source>
</evidence>
<accession>A0A4V1J4V2</accession>
<dbReference type="EMBL" id="ML002585">
    <property type="protein sequence ID" value="RKP36849.1"/>
    <property type="molecule type" value="Genomic_DNA"/>
</dbReference>
<dbReference type="PANTHER" id="PTHR13255">
    <property type="entry name" value="ATAXIN-10"/>
    <property type="match status" value="1"/>
</dbReference>
<evidence type="ECO:0000256" key="3">
    <source>
        <dbReference type="ARBA" id="ARBA00023306"/>
    </source>
</evidence>
<dbReference type="AlphaFoldDB" id="A0A4V1J4V2"/>
<feature type="region of interest" description="Disordered" evidence="7">
    <location>
        <begin position="310"/>
        <end position="335"/>
    </location>
</feature>
<dbReference type="GO" id="GO:0005829">
    <property type="term" value="C:cytosol"/>
    <property type="evidence" value="ECO:0007669"/>
    <property type="project" value="TreeGrafter"/>
</dbReference>
<protein>
    <recommendedName>
        <fullName evidence="5">Ataxin-10 homolog</fullName>
    </recommendedName>
    <alternativeName>
        <fullName evidence="6">Copper transport protein 86</fullName>
    </alternativeName>
</protein>
<evidence type="ECO:0000259" key="8">
    <source>
        <dbReference type="Pfam" id="PF09759"/>
    </source>
</evidence>
<dbReference type="GO" id="GO:0051301">
    <property type="term" value="P:cell division"/>
    <property type="evidence" value="ECO:0007669"/>
    <property type="project" value="UniProtKB-KW"/>
</dbReference>
<evidence type="ECO:0000256" key="4">
    <source>
        <dbReference type="ARBA" id="ARBA00044746"/>
    </source>
</evidence>
<feature type="compositionally biased region" description="Polar residues" evidence="7">
    <location>
        <begin position="321"/>
        <end position="331"/>
    </location>
</feature>
<keyword evidence="10" id="KW-1185">Reference proteome</keyword>
<evidence type="ECO:0000313" key="9">
    <source>
        <dbReference type="EMBL" id="RKP36849.1"/>
    </source>
</evidence>